<dbReference type="PANTHER" id="PTHR16201">
    <property type="entry name" value="SEVEN TRANSMEMBRANE PROTEIN 1-RELATED"/>
    <property type="match status" value="1"/>
</dbReference>
<evidence type="ECO:0000256" key="4">
    <source>
        <dbReference type="ARBA" id="ARBA00023136"/>
    </source>
</evidence>
<comment type="catalytic activity">
    <reaction evidence="6">
        <text>L-histidine(out) + L-arginine(in) = L-histidine(in) + L-arginine(out)</text>
        <dbReference type="Rhea" id="RHEA:71063"/>
        <dbReference type="ChEBI" id="CHEBI:32682"/>
        <dbReference type="ChEBI" id="CHEBI:57595"/>
    </reaction>
</comment>
<dbReference type="Proteomes" id="UP000019804">
    <property type="component" value="Unassembled WGS sequence"/>
</dbReference>
<feature type="transmembrane region" description="Helical" evidence="7">
    <location>
        <begin position="23"/>
        <end position="45"/>
    </location>
</feature>
<dbReference type="AlphaFoldDB" id="A0A017SR41"/>
<accession>A0A017SR41</accession>
<feature type="transmembrane region" description="Helical" evidence="7">
    <location>
        <begin position="258"/>
        <end position="276"/>
    </location>
</feature>
<name>A0A017SR41_ASPRC</name>
<dbReference type="FunFam" id="1.20.1280.290:FF:000009">
    <property type="entry name" value="PQ loop repeat family protein"/>
    <property type="match status" value="1"/>
</dbReference>
<protein>
    <submittedName>
        <fullName evidence="8">Vacuolar membrane PQ loop repeat protein</fullName>
    </submittedName>
</protein>
<evidence type="ECO:0000256" key="7">
    <source>
        <dbReference type="SAM" id="Phobius"/>
    </source>
</evidence>
<keyword evidence="9" id="KW-1185">Reference proteome</keyword>
<feature type="transmembrane region" description="Helical" evidence="7">
    <location>
        <begin position="218"/>
        <end position="237"/>
    </location>
</feature>
<comment type="subcellular location">
    <subcellularLocation>
        <location evidence="1">Membrane</location>
        <topology evidence="1">Multi-pass membrane protein</topology>
    </subcellularLocation>
</comment>
<comment type="similarity">
    <text evidence="5">Belongs to the laat-1 family.</text>
</comment>
<feature type="transmembrane region" description="Helical" evidence="7">
    <location>
        <begin position="57"/>
        <end position="77"/>
    </location>
</feature>
<dbReference type="RefSeq" id="XP_040643131.1">
    <property type="nucleotide sequence ID" value="XM_040785985.1"/>
</dbReference>
<dbReference type="FunFam" id="1.20.1280.290:FF:000012">
    <property type="entry name" value="Vacuolar membrane PQ loop repeat protein"/>
    <property type="match status" value="1"/>
</dbReference>
<dbReference type="SMART" id="SM00679">
    <property type="entry name" value="CTNS"/>
    <property type="match status" value="2"/>
</dbReference>
<keyword evidence="3 7" id="KW-1133">Transmembrane helix</keyword>
<dbReference type="EMBL" id="KK088411">
    <property type="protein sequence ID" value="EYE99443.1"/>
    <property type="molecule type" value="Genomic_DNA"/>
</dbReference>
<dbReference type="GO" id="GO:0098852">
    <property type="term" value="C:lytic vacuole membrane"/>
    <property type="evidence" value="ECO:0007669"/>
    <property type="project" value="UniProtKB-ARBA"/>
</dbReference>
<dbReference type="InterPro" id="IPR051415">
    <property type="entry name" value="LAAT-1"/>
</dbReference>
<reference evidence="9" key="1">
    <citation type="journal article" date="2014" name="Nat. Commun.">
        <title>Genomic adaptations of the halophilic Dead Sea filamentous fungus Eurotium rubrum.</title>
        <authorList>
            <person name="Kis-Papo T."/>
            <person name="Weig A.R."/>
            <person name="Riley R."/>
            <person name="Persoh D."/>
            <person name="Salamov A."/>
            <person name="Sun H."/>
            <person name="Lipzen A."/>
            <person name="Wasser S.P."/>
            <person name="Rambold G."/>
            <person name="Grigoriev I.V."/>
            <person name="Nevo E."/>
        </authorList>
    </citation>
    <scope>NUCLEOTIDE SEQUENCE [LARGE SCALE GENOMIC DNA]</scope>
    <source>
        <strain evidence="9">CBS 135680</strain>
    </source>
</reference>
<dbReference type="Gene3D" id="1.20.1280.290">
    <property type="match status" value="2"/>
</dbReference>
<feature type="transmembrane region" description="Helical" evidence="7">
    <location>
        <begin position="83"/>
        <end position="105"/>
    </location>
</feature>
<dbReference type="OrthoDB" id="8048523at2759"/>
<gene>
    <name evidence="8" type="ORF">EURHEDRAFT_511678</name>
</gene>
<evidence type="ECO:0000256" key="6">
    <source>
        <dbReference type="ARBA" id="ARBA00050768"/>
    </source>
</evidence>
<dbReference type="GO" id="GO:0034486">
    <property type="term" value="P:vacuolar transmembrane transport"/>
    <property type="evidence" value="ECO:0007669"/>
    <property type="project" value="UniProtKB-ARBA"/>
</dbReference>
<evidence type="ECO:0000313" key="9">
    <source>
        <dbReference type="Proteomes" id="UP000019804"/>
    </source>
</evidence>
<sequence length="323" mass="35265">MPFLELLSGVSAEQTMPLTVREAASGLLGSISLTCWIFLLVPQLIENYRNGNAEAISLLFIFIWFVGDITNLIGGLWAGLVPVIITIAFYFCIADGVLIGQCIYYKNCNSRLEAFERRRRSSTETPDPTTPLLGRHFSDNLEAGPVVAQRDALLNGRRGSEMEDPLAKMLDEGEDGGRSAWVKNTSSVLAIVMIGCVGWVVAWQSGMWKPALPVKNGGVDMAVGAQVLGYISAVCYLGARLPQIWKNYCEKSCEGLSLLFFVLSVLGNLTYGAGILCHSTEKNYILTNLPWLIGSLGTMAEDVMIFVQFHLYAVRDPPSVAVA</sequence>
<dbReference type="HOGENOM" id="CLU_019699_1_0_1"/>
<evidence type="ECO:0000313" key="8">
    <source>
        <dbReference type="EMBL" id="EYE99443.1"/>
    </source>
</evidence>
<evidence type="ECO:0000256" key="1">
    <source>
        <dbReference type="ARBA" id="ARBA00004141"/>
    </source>
</evidence>
<dbReference type="InterPro" id="IPR006603">
    <property type="entry name" value="PQ-loop_rpt"/>
</dbReference>
<organism evidence="8 9">
    <name type="scientific">Aspergillus ruber (strain CBS 135680)</name>
    <dbReference type="NCBI Taxonomy" id="1388766"/>
    <lineage>
        <taxon>Eukaryota</taxon>
        <taxon>Fungi</taxon>
        <taxon>Dikarya</taxon>
        <taxon>Ascomycota</taxon>
        <taxon>Pezizomycotina</taxon>
        <taxon>Eurotiomycetes</taxon>
        <taxon>Eurotiomycetidae</taxon>
        <taxon>Eurotiales</taxon>
        <taxon>Aspergillaceae</taxon>
        <taxon>Aspergillus</taxon>
        <taxon>Aspergillus subgen. Aspergillus</taxon>
    </lineage>
</organism>
<feature type="transmembrane region" description="Helical" evidence="7">
    <location>
        <begin position="188"/>
        <end position="206"/>
    </location>
</feature>
<dbReference type="Pfam" id="PF04193">
    <property type="entry name" value="PQ-loop"/>
    <property type="match status" value="2"/>
</dbReference>
<dbReference type="GeneID" id="63701109"/>
<proteinExistence type="inferred from homology"/>
<dbReference type="PANTHER" id="PTHR16201:SF44">
    <property type="entry name" value="SEVEN TRANSMEMBRANE PROTEIN 1"/>
    <property type="match status" value="1"/>
</dbReference>
<keyword evidence="2 7" id="KW-0812">Transmembrane</keyword>
<evidence type="ECO:0000256" key="5">
    <source>
        <dbReference type="ARBA" id="ARBA00038039"/>
    </source>
</evidence>
<dbReference type="STRING" id="1388766.A0A017SR41"/>
<evidence type="ECO:0000256" key="2">
    <source>
        <dbReference type="ARBA" id="ARBA00022692"/>
    </source>
</evidence>
<dbReference type="GO" id="GO:0015174">
    <property type="term" value="F:basic amino acid transmembrane transporter activity"/>
    <property type="evidence" value="ECO:0007669"/>
    <property type="project" value="UniProtKB-ARBA"/>
</dbReference>
<evidence type="ECO:0000256" key="3">
    <source>
        <dbReference type="ARBA" id="ARBA00022989"/>
    </source>
</evidence>
<keyword evidence="4 7" id="KW-0472">Membrane</keyword>